<evidence type="ECO:0000313" key="4">
    <source>
        <dbReference type="Proteomes" id="UP000092461"/>
    </source>
</evidence>
<sequence>MQIALNFLFLFSFYLFPPKILCDSTCYDAKQEGLEHHLATKTPYRVIANVNDKKIEFDQCSPIRMWGIFRHGTRNPSKKQIRRMKTILSEHRDAILAKGALCERDKEQFRTWKVHLNEDEEKFLVPEGEVELIELAERTQNRFPDLLFDQYDNLTYKFKYTHTQRAKKSAEGFATGLFGRDNIRQVWYPEPESRDPILRFYKRCPRWKVEVDKNPDAMEQVRLFISSEIFRAFLEGLRVKTGILDLSAEDARLMYTTCAFETAWDRHRISPWCSLFTRKSIKIMEFLEDLEYYWIDGYGYELTYKQACPAAQNMFEHLNPNAKTSQYYVILYPFRKKQIRRMKTTLSEHRDAILAKGALCERDKEQFRTWKVHLNEDEEKFLVPEGELELIELAERTQNRFPDLLFDQYDNLTYKFKYTHTQRAKKSAEGFATGLFGRDNIRQVWYPEPESRDPILRFYKRCPRWKVEVDKNPDAMEQVRLFISSEIFRAFLEGFRMKTGILDLTADDARLMYTTCAFETAWDRHRISPWCCLFTRESIKIMEFLEDLEYYWIDGYGYELTYKQACPAAQNMFEHLNPNAKHPNITLYFTHSGTLLKYLAFLNLYRDQQPLLHTTFGGNYSWRSSLIDTFASNILFVTFSCPSGAKVLTMHQERVVTVPGCPLDSPLCDYAQFEEIFQQRINECNFEQMCTIS</sequence>
<dbReference type="Pfam" id="PF00328">
    <property type="entry name" value="His_Phos_2"/>
    <property type="match status" value="2"/>
</dbReference>
<dbReference type="InterPro" id="IPR029033">
    <property type="entry name" value="His_PPase_superfam"/>
</dbReference>
<evidence type="ECO:0008006" key="5">
    <source>
        <dbReference type="Google" id="ProtNLM"/>
    </source>
</evidence>
<keyword evidence="1" id="KW-0378">Hydrolase</keyword>
<feature type="chain" id="PRO_5008405816" description="2,3-bisphosphoglycerate 3-phosphatase" evidence="2">
    <location>
        <begin position="23"/>
        <end position="693"/>
    </location>
</feature>
<dbReference type="AlphaFoldDB" id="A0A1B0CJK3"/>
<reference evidence="3" key="1">
    <citation type="submission" date="2020-05" db="UniProtKB">
        <authorList>
            <consortium name="EnsemblMetazoa"/>
        </authorList>
    </citation>
    <scope>IDENTIFICATION</scope>
    <source>
        <strain evidence="3">Jacobina</strain>
    </source>
</reference>
<organism evidence="3 4">
    <name type="scientific">Lutzomyia longipalpis</name>
    <name type="common">Sand fly</name>
    <dbReference type="NCBI Taxonomy" id="7200"/>
    <lineage>
        <taxon>Eukaryota</taxon>
        <taxon>Metazoa</taxon>
        <taxon>Ecdysozoa</taxon>
        <taxon>Arthropoda</taxon>
        <taxon>Hexapoda</taxon>
        <taxon>Insecta</taxon>
        <taxon>Pterygota</taxon>
        <taxon>Neoptera</taxon>
        <taxon>Endopterygota</taxon>
        <taxon>Diptera</taxon>
        <taxon>Nematocera</taxon>
        <taxon>Psychodoidea</taxon>
        <taxon>Psychodidae</taxon>
        <taxon>Lutzomyia</taxon>
        <taxon>Lutzomyia</taxon>
    </lineage>
</organism>
<dbReference type="VEuPathDB" id="VectorBase:LLONM1_006331"/>
<dbReference type="PANTHER" id="PTHR20963:SF51">
    <property type="entry name" value="MULTIPLE INOSITOL POLYPHOSPHATE PHOSPHATASE 1"/>
    <property type="match status" value="1"/>
</dbReference>
<evidence type="ECO:0000256" key="1">
    <source>
        <dbReference type="ARBA" id="ARBA00022801"/>
    </source>
</evidence>
<name>A0A1B0CJK3_LUTLO</name>
<dbReference type="InterPro" id="IPR000560">
    <property type="entry name" value="His_Pase_clade-2"/>
</dbReference>
<dbReference type="GO" id="GO:0052745">
    <property type="term" value="F:inositol phosphate phosphatase activity"/>
    <property type="evidence" value="ECO:0007669"/>
    <property type="project" value="TreeGrafter"/>
</dbReference>
<keyword evidence="4" id="KW-1185">Reference proteome</keyword>
<evidence type="ECO:0000256" key="2">
    <source>
        <dbReference type="SAM" id="SignalP"/>
    </source>
</evidence>
<proteinExistence type="predicted"/>
<evidence type="ECO:0000313" key="3">
    <source>
        <dbReference type="EnsemblMetazoa" id="LLOJ004705-PA"/>
    </source>
</evidence>
<feature type="signal peptide" evidence="2">
    <location>
        <begin position="1"/>
        <end position="22"/>
    </location>
</feature>
<dbReference type="CDD" id="cd07061">
    <property type="entry name" value="HP_HAP_like"/>
    <property type="match status" value="2"/>
</dbReference>
<dbReference type="Gene3D" id="3.40.50.1240">
    <property type="entry name" value="Phosphoglycerate mutase-like"/>
    <property type="match status" value="2"/>
</dbReference>
<protein>
    <recommendedName>
        <fullName evidence="5">2,3-bisphosphoglycerate 3-phosphatase</fullName>
    </recommendedName>
</protein>
<dbReference type="SUPFAM" id="SSF53254">
    <property type="entry name" value="Phosphoglycerate mutase-like"/>
    <property type="match status" value="2"/>
</dbReference>
<dbReference type="GO" id="GO:0003993">
    <property type="term" value="F:acid phosphatase activity"/>
    <property type="evidence" value="ECO:0007669"/>
    <property type="project" value="TreeGrafter"/>
</dbReference>
<dbReference type="VEuPathDB" id="VectorBase:LLOJ004705"/>
<keyword evidence="2" id="KW-0732">Signal</keyword>
<dbReference type="EMBL" id="AJWK01014691">
    <property type="status" value="NOT_ANNOTATED_CDS"/>
    <property type="molecule type" value="Genomic_DNA"/>
</dbReference>
<dbReference type="EnsemblMetazoa" id="LLOJ004705-RA">
    <property type="protein sequence ID" value="LLOJ004705-PA"/>
    <property type="gene ID" value="LLOJ004705"/>
</dbReference>
<dbReference type="EMBL" id="AJWK01014690">
    <property type="status" value="NOT_ANNOTATED_CDS"/>
    <property type="molecule type" value="Genomic_DNA"/>
</dbReference>
<dbReference type="Proteomes" id="UP000092461">
    <property type="component" value="Unassembled WGS sequence"/>
</dbReference>
<accession>A0A1B0CJK3</accession>
<dbReference type="PANTHER" id="PTHR20963">
    <property type="entry name" value="MULTIPLE INOSITOL POLYPHOSPHATE PHOSPHATASE-RELATED"/>
    <property type="match status" value="1"/>
</dbReference>